<dbReference type="EMBL" id="PVNL01000115">
    <property type="protein sequence ID" value="PRQ02012.1"/>
    <property type="molecule type" value="Genomic_DNA"/>
</dbReference>
<organism evidence="2 3">
    <name type="scientific">Enhygromyxa salina</name>
    <dbReference type="NCBI Taxonomy" id="215803"/>
    <lineage>
        <taxon>Bacteria</taxon>
        <taxon>Pseudomonadati</taxon>
        <taxon>Myxococcota</taxon>
        <taxon>Polyangia</taxon>
        <taxon>Nannocystales</taxon>
        <taxon>Nannocystaceae</taxon>
        <taxon>Enhygromyxa</taxon>
    </lineage>
</organism>
<dbReference type="Pfam" id="PF00092">
    <property type="entry name" value="VWA"/>
    <property type="match status" value="1"/>
</dbReference>
<dbReference type="InterPro" id="IPR036465">
    <property type="entry name" value="vWFA_dom_sf"/>
</dbReference>
<protein>
    <recommendedName>
        <fullName evidence="1">VWFA domain-containing protein</fullName>
    </recommendedName>
</protein>
<dbReference type="CDD" id="cd00198">
    <property type="entry name" value="vWFA"/>
    <property type="match status" value="1"/>
</dbReference>
<evidence type="ECO:0000313" key="3">
    <source>
        <dbReference type="Proteomes" id="UP000238823"/>
    </source>
</evidence>
<comment type="caution">
    <text evidence="2">The sequence shown here is derived from an EMBL/GenBank/DDBJ whole genome shotgun (WGS) entry which is preliminary data.</text>
</comment>
<name>A0A2S9YAC8_9BACT</name>
<feature type="domain" description="VWFA" evidence="1">
    <location>
        <begin position="87"/>
        <end position="269"/>
    </location>
</feature>
<sequence length="432" mass="46270">MSSSGDAHGDPLNPTPRVREPGRAIETVLLASTACLLAAVAWPIFVGASATPPSIEQAAVAAPVDEPSQVEIATPPPTLAATTTGPVIQIALLLDTSSSMDGLLDQARTQLWRVVNTLDGATYQGEQPRLEIALYEYGNDTLNGESGWIRRVQPFSSELNNVSEALFSLTTNGGREHAGQVIGRSIDELEWRVGEGTLRVVYIAGNEAFEQGPVPFRQAISNAKEQGIVVNTVYCGGADDSDAAGWRDGATVSGGRFLSINHNHVAVHIAAPQDAELARLGQEINETYIRYGADGQRGLDNLVEQDNNMADYGVGGVVERSVSKCSGMYRNDSWDLVDAIDAKSLRIQDVDRSGLPEPLQGLDDDELRAHVAAKQQLRTSLQQRIAELAKLREAHVTAERARMSENPDSLDSAIIGAIHEQATAAGFTLDQS</sequence>
<evidence type="ECO:0000259" key="1">
    <source>
        <dbReference type="SMART" id="SM00327"/>
    </source>
</evidence>
<dbReference type="OrthoDB" id="5827268at2"/>
<reference evidence="2 3" key="1">
    <citation type="submission" date="2018-03" db="EMBL/GenBank/DDBJ databases">
        <title>Draft Genome Sequences of the Obligatory Marine Myxobacteria Enhygromyxa salina SWB007.</title>
        <authorList>
            <person name="Poehlein A."/>
            <person name="Moghaddam J.A."/>
            <person name="Harms H."/>
            <person name="Alanjari M."/>
            <person name="Koenig G.M."/>
            <person name="Daniel R."/>
            <person name="Schaeberle T.F."/>
        </authorList>
    </citation>
    <scope>NUCLEOTIDE SEQUENCE [LARGE SCALE GENOMIC DNA]</scope>
    <source>
        <strain evidence="2 3">SWB007</strain>
    </source>
</reference>
<dbReference type="Proteomes" id="UP000238823">
    <property type="component" value="Unassembled WGS sequence"/>
</dbReference>
<dbReference type="SMART" id="SM00327">
    <property type="entry name" value="VWA"/>
    <property type="match status" value="1"/>
</dbReference>
<dbReference type="Gene3D" id="3.40.50.410">
    <property type="entry name" value="von Willebrand factor, type A domain"/>
    <property type="match status" value="1"/>
</dbReference>
<evidence type="ECO:0000313" key="2">
    <source>
        <dbReference type="EMBL" id="PRQ02012.1"/>
    </source>
</evidence>
<dbReference type="SUPFAM" id="SSF53300">
    <property type="entry name" value="vWA-like"/>
    <property type="match status" value="1"/>
</dbReference>
<accession>A0A2S9YAC8</accession>
<proteinExistence type="predicted"/>
<dbReference type="AlphaFoldDB" id="A0A2S9YAC8"/>
<gene>
    <name evidence="2" type="ORF">ENSA7_56800</name>
</gene>
<dbReference type="InterPro" id="IPR002035">
    <property type="entry name" value="VWF_A"/>
</dbReference>
<dbReference type="RefSeq" id="WP_106092556.1">
    <property type="nucleotide sequence ID" value="NZ_PVNL01000115.1"/>
</dbReference>